<protein>
    <submittedName>
        <fullName evidence="8">Zinc finger-XS domain</fullName>
    </submittedName>
</protein>
<evidence type="ECO:0000313" key="8">
    <source>
        <dbReference type="EMBL" id="KAG7654196.1"/>
    </source>
</evidence>
<comment type="caution">
    <text evidence="8">The sequence shown here is derived from an EMBL/GenBank/DDBJ whole genome shotgun (WGS) entry which is preliminary data.</text>
</comment>
<dbReference type="InterPro" id="IPR005380">
    <property type="entry name" value="XS_domain"/>
</dbReference>
<evidence type="ECO:0000256" key="1">
    <source>
        <dbReference type="ARBA" id="ARBA00023054"/>
    </source>
</evidence>
<dbReference type="Pfam" id="PF03470">
    <property type="entry name" value="zf-XS"/>
    <property type="match status" value="1"/>
</dbReference>
<feature type="domain" description="XS" evidence="5">
    <location>
        <begin position="216"/>
        <end position="329"/>
    </location>
</feature>
<dbReference type="Pfam" id="PF03469">
    <property type="entry name" value="XH"/>
    <property type="match status" value="1"/>
</dbReference>
<dbReference type="InterPro" id="IPR045177">
    <property type="entry name" value="FDM1-5/IDN2"/>
</dbReference>
<name>A0A8T2H3T7_ARASU</name>
<dbReference type="Pfam" id="PF03468">
    <property type="entry name" value="XS"/>
    <property type="match status" value="1"/>
</dbReference>
<evidence type="ECO:0000259" key="7">
    <source>
        <dbReference type="Pfam" id="PF03470"/>
    </source>
</evidence>
<gene>
    <name evidence="8" type="ORF">ISN44_As01g014030</name>
</gene>
<feature type="region of interest" description="Disordered" evidence="4">
    <location>
        <begin position="82"/>
        <end position="103"/>
    </location>
</feature>
<keyword evidence="2" id="KW-0943">RNA-mediated gene silencing</keyword>
<evidence type="ECO:0000256" key="3">
    <source>
        <dbReference type="SAM" id="Coils"/>
    </source>
</evidence>
<dbReference type="InterPro" id="IPR005381">
    <property type="entry name" value="Znf-XS_domain"/>
</dbReference>
<feature type="compositionally biased region" description="Basic and acidic residues" evidence="4">
    <location>
        <begin position="144"/>
        <end position="157"/>
    </location>
</feature>
<organism evidence="8 9">
    <name type="scientific">Arabidopsis suecica</name>
    <name type="common">Swedish thale-cress</name>
    <name type="synonym">Cardaminopsis suecica</name>
    <dbReference type="NCBI Taxonomy" id="45249"/>
    <lineage>
        <taxon>Eukaryota</taxon>
        <taxon>Viridiplantae</taxon>
        <taxon>Streptophyta</taxon>
        <taxon>Embryophyta</taxon>
        <taxon>Tracheophyta</taxon>
        <taxon>Spermatophyta</taxon>
        <taxon>Magnoliopsida</taxon>
        <taxon>eudicotyledons</taxon>
        <taxon>Gunneridae</taxon>
        <taxon>Pentapetalae</taxon>
        <taxon>rosids</taxon>
        <taxon>malvids</taxon>
        <taxon>Brassicales</taxon>
        <taxon>Brassicaceae</taxon>
        <taxon>Camelineae</taxon>
        <taxon>Arabidopsis</taxon>
    </lineage>
</organism>
<reference evidence="8 9" key="1">
    <citation type="submission" date="2020-12" db="EMBL/GenBank/DDBJ databases">
        <title>Concerted genomic and epigenomic changes stabilize Arabidopsis allopolyploids.</title>
        <authorList>
            <person name="Chen Z."/>
        </authorList>
    </citation>
    <scope>NUCLEOTIDE SEQUENCE [LARGE SCALE GENOMIC DNA]</scope>
    <source>
        <strain evidence="8">As9502</strain>
        <tissue evidence="8">Leaf</tissue>
    </source>
</reference>
<evidence type="ECO:0000256" key="4">
    <source>
        <dbReference type="SAM" id="MobiDB-lite"/>
    </source>
</evidence>
<dbReference type="GO" id="GO:0080188">
    <property type="term" value="P:gene silencing by siRNA-directed DNA methylation"/>
    <property type="evidence" value="ECO:0007669"/>
    <property type="project" value="InterPro"/>
</dbReference>
<dbReference type="Proteomes" id="UP000694251">
    <property type="component" value="Chromosome 1"/>
</dbReference>
<dbReference type="CDD" id="cd12266">
    <property type="entry name" value="RRM_like_XS"/>
    <property type="match status" value="1"/>
</dbReference>
<evidence type="ECO:0000259" key="5">
    <source>
        <dbReference type="Pfam" id="PF03468"/>
    </source>
</evidence>
<dbReference type="PANTHER" id="PTHR21596">
    <property type="entry name" value="RIBONUCLEASE P SUBUNIT P38"/>
    <property type="match status" value="1"/>
</dbReference>
<dbReference type="FunFam" id="3.30.70.2890:FF:000001">
    <property type="entry name" value="Factor of DNA methylation 2"/>
    <property type="match status" value="1"/>
</dbReference>
<proteinExistence type="predicted"/>
<feature type="domain" description="Factor of DNA methylation 1-5/IDN2" evidence="6">
    <location>
        <begin position="602"/>
        <end position="732"/>
    </location>
</feature>
<dbReference type="InterPro" id="IPR005379">
    <property type="entry name" value="FDM1-5/IDN2_XH"/>
</dbReference>
<evidence type="ECO:0000256" key="2">
    <source>
        <dbReference type="ARBA" id="ARBA00023158"/>
    </source>
</evidence>
<keyword evidence="1 3" id="KW-0175">Coiled coil</keyword>
<feature type="coiled-coil region" evidence="3">
    <location>
        <begin position="419"/>
        <end position="596"/>
    </location>
</feature>
<sequence>MYSRRELEDLEYRYYSEMKDGTRKVRISESLFRCPFCYRDRKRDYQFDDLYRHASGIGGSSRTKDGREKARHLALERYIRKYLRPRERPGPSPTSEVSSLPKEEFTGKWKSTLSTTEEGEFISIEKFSSPHIVKAEPKSVSGDHPGRSGEERPKFSDKPNPSFSNEDKSYPVKRPCLVSGAKEREEPVQQIGLSHGARFAPTYPQKLVSLGAGNGDQMFVHPWKGILANMKRTLDEKTGKYAGESGSKIREELLNKGFNPHKVTPLWNGKFGFTGFAIVDFGKEWEGFRNATMFDKHFEVNQCGKRDHDLTRDPGDKLYGWVAKQDDYYSRTAIGDHLRKQGDLKSVSGKEAEDQRKTFTLVSNLENTLEDKNTNLQQMESIYKETSSVLEKRMREKDEMIDTHNEKMSIMQQTSRDYLASIYEEHEKASQHLEAQRKEYEDRENYLDKCQAKNKTERRKLQWQKQKNLMATQEQNKADEDMMRLAEQQQREKDELRKQVRELEEKIDAEQALELEIERMRGDLQVMGHMQEGEGEDSKIKEMIEKTKEELKEKEEDWEFQESLYQTLVVKHGYTNDELQDARKALIHSMRELTSRAYIGVKRMGALDEKPFQKLAKEKYPAEEADEKAAELCSLWEEHLGDSAWHPIKVVVKDGTPKEELNEEDEKLQELRKELGEEVYAAVTQALKERNEYNGSGRYIVPELWNFRENRKATIKEGVVYLLNSWKQKKPKPKRR</sequence>
<dbReference type="AlphaFoldDB" id="A0A8T2H3T7"/>
<dbReference type="EMBL" id="JAEFBJ010000001">
    <property type="protein sequence ID" value="KAG7654196.1"/>
    <property type="molecule type" value="Genomic_DNA"/>
</dbReference>
<evidence type="ECO:0000259" key="6">
    <source>
        <dbReference type="Pfam" id="PF03469"/>
    </source>
</evidence>
<feature type="domain" description="Zinc finger-XS" evidence="7">
    <location>
        <begin position="34"/>
        <end position="76"/>
    </location>
</feature>
<accession>A0A8T2H3T7</accession>
<evidence type="ECO:0000313" key="9">
    <source>
        <dbReference type="Proteomes" id="UP000694251"/>
    </source>
</evidence>
<dbReference type="PANTHER" id="PTHR21596:SF23">
    <property type="entry name" value="FACTOR OF DNA METHYLATION 4"/>
    <property type="match status" value="1"/>
</dbReference>
<dbReference type="OrthoDB" id="1892195at2759"/>
<keyword evidence="9" id="KW-1185">Reference proteome</keyword>
<feature type="region of interest" description="Disordered" evidence="4">
    <location>
        <begin position="133"/>
        <end position="171"/>
    </location>
</feature>